<evidence type="ECO:0000259" key="3">
    <source>
        <dbReference type="Pfam" id="PF07883"/>
    </source>
</evidence>
<dbReference type="AlphaFoldDB" id="A0A561DP87"/>
<evidence type="ECO:0000256" key="2">
    <source>
        <dbReference type="ARBA" id="ARBA00023002"/>
    </source>
</evidence>
<dbReference type="SUPFAM" id="SSF51182">
    <property type="entry name" value="RmlC-like cupins"/>
    <property type="match status" value="1"/>
</dbReference>
<accession>A0A561DP87</accession>
<dbReference type="InterPro" id="IPR011051">
    <property type="entry name" value="RmlC_Cupin_sf"/>
</dbReference>
<keyword evidence="2" id="KW-0560">Oxidoreductase</keyword>
<name>A0A561DP87_9BACI</name>
<dbReference type="InterPro" id="IPR014710">
    <property type="entry name" value="RmlC-like_jellyroll"/>
</dbReference>
<proteinExistence type="predicted"/>
<dbReference type="Pfam" id="PF07883">
    <property type="entry name" value="Cupin_2"/>
    <property type="match status" value="2"/>
</dbReference>
<evidence type="ECO:0000313" key="4">
    <source>
        <dbReference type="EMBL" id="TWE05177.1"/>
    </source>
</evidence>
<keyword evidence="1 4" id="KW-0223">Dioxygenase</keyword>
<dbReference type="CDD" id="cd06992">
    <property type="entry name" value="cupin_GDO-like_C"/>
    <property type="match status" value="1"/>
</dbReference>
<sequence>MAEKTEFMGSKLVLDFNKDLEQYNLGPLWEAIPALMHKQPEPQAKAYLWKGEVIYKKLMEASTIFTPDRGGERRAIYFQNPGLTYRQPWGWASTTQTLYAAAQLILPGEKAPSHRHSQAALRFITHGEGAYTIVQGERIFMEEGDFLITPKNLWHGHGHIGDQPMIWMDVLDIPVIYSMGGTFFEPYPEKLEEPKVPDNFSSHRYEGGMVRPIADRYPMSAPLGSYKWNKTEDAIKGLSRYEPDQYDGYAVEYINPSTGETANKNIASWMQKLPKGYHSKAHRHTHATIYNVFKGSGYSVINGVRFDWSAGDYFVVPNWAWHEHVADEDSYLFSVSDLPIMEQFDLEQTQAYEQNKGHQTITGEFKPKLA</sequence>
<comment type="caution">
    <text evidence="4">The sequence shown here is derived from an EMBL/GenBank/DDBJ whole genome shotgun (WGS) entry which is preliminary data.</text>
</comment>
<evidence type="ECO:0000256" key="1">
    <source>
        <dbReference type="ARBA" id="ARBA00022964"/>
    </source>
</evidence>
<keyword evidence="5" id="KW-1185">Reference proteome</keyword>
<organism evidence="4 5">
    <name type="scientific">Neobacillus bataviensis</name>
    <dbReference type="NCBI Taxonomy" id="220685"/>
    <lineage>
        <taxon>Bacteria</taxon>
        <taxon>Bacillati</taxon>
        <taxon>Bacillota</taxon>
        <taxon>Bacilli</taxon>
        <taxon>Bacillales</taxon>
        <taxon>Bacillaceae</taxon>
        <taxon>Neobacillus</taxon>
    </lineage>
</organism>
<dbReference type="Proteomes" id="UP000319671">
    <property type="component" value="Unassembled WGS sequence"/>
</dbReference>
<gene>
    <name evidence="4" type="ORF">FB550_103354</name>
</gene>
<dbReference type="CDD" id="cd02216">
    <property type="entry name" value="cupin_GDO-like_N"/>
    <property type="match status" value="1"/>
</dbReference>
<feature type="domain" description="Cupin type-2" evidence="3">
    <location>
        <begin position="105"/>
        <end position="170"/>
    </location>
</feature>
<dbReference type="PANTHER" id="PTHR41517:SF1">
    <property type="entry name" value="CUPIN"/>
    <property type="match status" value="1"/>
</dbReference>
<protein>
    <submittedName>
        <fullName evidence="4">Gentisate 1,2-dioxygenase</fullName>
    </submittedName>
</protein>
<dbReference type="PANTHER" id="PTHR41517">
    <property type="entry name" value="1,2-DIOXYGENASE PROTEIN-RELATED"/>
    <property type="match status" value="1"/>
</dbReference>
<dbReference type="InterPro" id="IPR047183">
    <property type="entry name" value="GDO-like"/>
</dbReference>
<feature type="domain" description="Cupin type-2" evidence="3">
    <location>
        <begin position="270"/>
        <end position="330"/>
    </location>
</feature>
<evidence type="ECO:0000313" key="5">
    <source>
        <dbReference type="Proteomes" id="UP000319671"/>
    </source>
</evidence>
<dbReference type="EMBL" id="VIVN01000003">
    <property type="protein sequence ID" value="TWE05177.1"/>
    <property type="molecule type" value="Genomic_DNA"/>
</dbReference>
<dbReference type="GO" id="GO:0051213">
    <property type="term" value="F:dioxygenase activity"/>
    <property type="evidence" value="ECO:0007669"/>
    <property type="project" value="UniProtKB-KW"/>
</dbReference>
<dbReference type="RefSeq" id="WP_144563800.1">
    <property type="nucleotide sequence ID" value="NZ_VIVN01000003.1"/>
</dbReference>
<reference evidence="4 5" key="1">
    <citation type="submission" date="2019-06" db="EMBL/GenBank/DDBJ databases">
        <title>Sorghum-associated microbial communities from plants grown in Nebraska, USA.</title>
        <authorList>
            <person name="Schachtman D."/>
        </authorList>
    </citation>
    <scope>NUCLEOTIDE SEQUENCE [LARGE SCALE GENOMIC DNA]</scope>
    <source>
        <strain evidence="4 5">2482</strain>
    </source>
</reference>
<dbReference type="InterPro" id="IPR013096">
    <property type="entry name" value="Cupin_2"/>
</dbReference>
<dbReference type="Gene3D" id="2.60.120.10">
    <property type="entry name" value="Jelly Rolls"/>
    <property type="match status" value="1"/>
</dbReference>